<dbReference type="InterPro" id="IPR036412">
    <property type="entry name" value="HAD-like_sf"/>
</dbReference>
<gene>
    <name evidence="1" type="ORF">JKJ07_43360</name>
</gene>
<keyword evidence="2" id="KW-1185">Reference proteome</keyword>
<evidence type="ECO:0000313" key="2">
    <source>
        <dbReference type="Proteomes" id="UP000598996"/>
    </source>
</evidence>
<dbReference type="InterPro" id="IPR023198">
    <property type="entry name" value="PGP-like_dom2"/>
</dbReference>
<accession>A0ABS1W344</accession>
<dbReference type="InterPro" id="IPR023214">
    <property type="entry name" value="HAD_sf"/>
</dbReference>
<dbReference type="InterPro" id="IPR027417">
    <property type="entry name" value="P-loop_NTPase"/>
</dbReference>
<proteinExistence type="predicted"/>
<organism evidence="1 2">
    <name type="scientific">Paractinoplanes lichenicola</name>
    <dbReference type="NCBI Taxonomy" id="2802976"/>
    <lineage>
        <taxon>Bacteria</taxon>
        <taxon>Bacillati</taxon>
        <taxon>Actinomycetota</taxon>
        <taxon>Actinomycetes</taxon>
        <taxon>Micromonosporales</taxon>
        <taxon>Micromonosporaceae</taxon>
        <taxon>Paractinoplanes</taxon>
    </lineage>
</organism>
<dbReference type="PANTHER" id="PTHR43481:SF4">
    <property type="entry name" value="GLYCEROL-1-PHOSPHATE PHOSPHOHYDROLASE 1-RELATED"/>
    <property type="match status" value="1"/>
</dbReference>
<dbReference type="PANTHER" id="PTHR43481">
    <property type="entry name" value="FRUCTOSE-1-PHOSPHATE PHOSPHATASE"/>
    <property type="match status" value="1"/>
</dbReference>
<dbReference type="SFLD" id="SFLDG01135">
    <property type="entry name" value="C1.5.6:_HAD__Beta-PGM__Phospha"/>
    <property type="match status" value="1"/>
</dbReference>
<dbReference type="Pfam" id="PF00702">
    <property type="entry name" value="Hydrolase"/>
    <property type="match status" value="1"/>
</dbReference>
<comment type="caution">
    <text evidence="1">The sequence shown here is derived from an EMBL/GenBank/DDBJ whole genome shotgun (WGS) entry which is preliminary data.</text>
</comment>
<dbReference type="RefSeq" id="WP_202997858.1">
    <property type="nucleotide sequence ID" value="NZ_JAENHO010000017.1"/>
</dbReference>
<dbReference type="EMBL" id="JAENHO010000017">
    <property type="protein sequence ID" value="MBL7261144.1"/>
    <property type="molecule type" value="Genomic_DNA"/>
</dbReference>
<dbReference type="Gene3D" id="1.10.150.240">
    <property type="entry name" value="Putative phosphatase, domain 2"/>
    <property type="match status" value="1"/>
</dbReference>
<dbReference type="SUPFAM" id="SSF52540">
    <property type="entry name" value="P-loop containing nucleoside triphosphate hydrolases"/>
    <property type="match status" value="1"/>
</dbReference>
<dbReference type="Proteomes" id="UP000598996">
    <property type="component" value="Unassembled WGS sequence"/>
</dbReference>
<dbReference type="Gene3D" id="3.40.50.1000">
    <property type="entry name" value="HAD superfamily/HAD-like"/>
    <property type="match status" value="1"/>
</dbReference>
<evidence type="ECO:0000313" key="1">
    <source>
        <dbReference type="EMBL" id="MBL7261144.1"/>
    </source>
</evidence>
<dbReference type="SUPFAM" id="SSF56784">
    <property type="entry name" value="HAD-like"/>
    <property type="match status" value="1"/>
</dbReference>
<keyword evidence="1" id="KW-0378">Hydrolase</keyword>
<dbReference type="NCBIfam" id="TIGR01509">
    <property type="entry name" value="HAD-SF-IA-v3"/>
    <property type="match status" value="1"/>
</dbReference>
<dbReference type="Gene3D" id="3.40.50.300">
    <property type="entry name" value="P-loop containing nucleotide triphosphate hydrolases"/>
    <property type="match status" value="1"/>
</dbReference>
<dbReference type="SFLD" id="SFLDG01129">
    <property type="entry name" value="C1.5:_HAD__Beta-PGM__Phosphata"/>
    <property type="match status" value="1"/>
</dbReference>
<protein>
    <submittedName>
        <fullName evidence="1">HAD-IA family hydrolase</fullName>
    </submittedName>
</protein>
<dbReference type="GO" id="GO:0016787">
    <property type="term" value="F:hydrolase activity"/>
    <property type="evidence" value="ECO:0007669"/>
    <property type="project" value="UniProtKB-KW"/>
</dbReference>
<name>A0ABS1W344_9ACTN</name>
<dbReference type="InterPro" id="IPR051806">
    <property type="entry name" value="HAD-like_SPP"/>
</dbReference>
<dbReference type="InterPro" id="IPR006439">
    <property type="entry name" value="HAD-SF_hydro_IA"/>
</dbReference>
<sequence>MMWRSSTDCQQPARTIVAVAGVAGSGKSTLGRALAATLAAPLLDLDSLTNPLLDALPPATLGGHWLTSPHAAEIRTGRYAALCATARDIAGTAGRLVLVAPFTAELRGGPEWTRLRDAVGPDLKVIHLHGADDLLTQRRAARTETRDRHRVPEPYVPPAVPVIELDAELTTDQQLLRALLTLGLRSPAPPADNPLFARDFDAVLFDLDGTLADSTASVLRSWRRFATETGVDTQLVAQNHGRRARALMTLLLPPERTAEGLARILEIETEDATSIKPTPGAGEFFAAVPEHRRAIVTSGSTTLATARLRGAGLPVPAVMVTADDVHTGKPDPEPFLLAAERLGVDPKRCLAVEDAPAGIRSARAAGCTVLAVTGTSPAHELTEADLIVDGLDRLRPVLDTDNRLRLQPVDGRIAME</sequence>
<dbReference type="SFLD" id="SFLDS00003">
    <property type="entry name" value="Haloacid_Dehalogenase"/>
    <property type="match status" value="1"/>
</dbReference>
<reference evidence="1 2" key="1">
    <citation type="submission" date="2021-01" db="EMBL/GenBank/DDBJ databases">
        <title>Actinoplanes sp. nov. LDG1-01 isolated from lichen.</title>
        <authorList>
            <person name="Saeng-In P."/>
            <person name="Phongsopitanun W."/>
            <person name="Kanchanasin P."/>
            <person name="Yuki M."/>
            <person name="Kudo T."/>
            <person name="Ohkuma M."/>
            <person name="Tanasupawat S."/>
        </authorList>
    </citation>
    <scope>NUCLEOTIDE SEQUENCE [LARGE SCALE GENOMIC DNA]</scope>
    <source>
        <strain evidence="1 2">LDG1-01</strain>
    </source>
</reference>